<dbReference type="Pfam" id="PF02194">
    <property type="entry name" value="PXA"/>
    <property type="match status" value="1"/>
</dbReference>
<dbReference type="GO" id="GO:0045022">
    <property type="term" value="P:early endosome to late endosome transport"/>
    <property type="evidence" value="ECO:0007669"/>
    <property type="project" value="TreeGrafter"/>
</dbReference>
<dbReference type="RefSeq" id="XP_022582163.1">
    <property type="nucleotide sequence ID" value="XM_022722698.1"/>
</dbReference>
<organism evidence="5 6">
    <name type="scientific">Penicilliopsis zonata CBS 506.65</name>
    <dbReference type="NCBI Taxonomy" id="1073090"/>
    <lineage>
        <taxon>Eukaryota</taxon>
        <taxon>Fungi</taxon>
        <taxon>Dikarya</taxon>
        <taxon>Ascomycota</taxon>
        <taxon>Pezizomycotina</taxon>
        <taxon>Eurotiomycetes</taxon>
        <taxon>Eurotiomycetidae</taxon>
        <taxon>Eurotiales</taxon>
        <taxon>Aspergillaceae</taxon>
        <taxon>Penicilliopsis</taxon>
    </lineage>
</organism>
<feature type="compositionally biased region" description="Low complexity" evidence="3">
    <location>
        <begin position="546"/>
        <end position="583"/>
    </location>
</feature>
<reference evidence="6" key="1">
    <citation type="journal article" date="2017" name="Genome Biol.">
        <title>Comparative genomics reveals high biological diversity and specific adaptations in the industrially and medically important fungal genus Aspergillus.</title>
        <authorList>
            <person name="de Vries R.P."/>
            <person name="Riley R."/>
            <person name="Wiebenga A."/>
            <person name="Aguilar-Osorio G."/>
            <person name="Amillis S."/>
            <person name="Uchima C.A."/>
            <person name="Anderluh G."/>
            <person name="Asadollahi M."/>
            <person name="Askin M."/>
            <person name="Barry K."/>
            <person name="Battaglia E."/>
            <person name="Bayram O."/>
            <person name="Benocci T."/>
            <person name="Braus-Stromeyer S.A."/>
            <person name="Caldana C."/>
            <person name="Canovas D."/>
            <person name="Cerqueira G.C."/>
            <person name="Chen F."/>
            <person name="Chen W."/>
            <person name="Choi C."/>
            <person name="Clum A."/>
            <person name="Dos Santos R.A."/>
            <person name="Damasio A.R."/>
            <person name="Diallinas G."/>
            <person name="Emri T."/>
            <person name="Fekete E."/>
            <person name="Flipphi M."/>
            <person name="Freyberg S."/>
            <person name="Gallo A."/>
            <person name="Gournas C."/>
            <person name="Habgood R."/>
            <person name="Hainaut M."/>
            <person name="Harispe M.L."/>
            <person name="Henrissat B."/>
            <person name="Hilden K.S."/>
            <person name="Hope R."/>
            <person name="Hossain A."/>
            <person name="Karabika E."/>
            <person name="Karaffa L."/>
            <person name="Karanyi Z."/>
            <person name="Krasevec N."/>
            <person name="Kuo A."/>
            <person name="Kusch H."/>
            <person name="LaButti K."/>
            <person name="Lagendijk E.L."/>
            <person name="Lapidus A."/>
            <person name="Levasseur A."/>
            <person name="Lindquist E."/>
            <person name="Lipzen A."/>
            <person name="Logrieco A.F."/>
            <person name="MacCabe A."/>
            <person name="Maekelae M.R."/>
            <person name="Malavazi I."/>
            <person name="Melin P."/>
            <person name="Meyer V."/>
            <person name="Mielnichuk N."/>
            <person name="Miskei M."/>
            <person name="Molnar A.P."/>
            <person name="Mule G."/>
            <person name="Ngan C.Y."/>
            <person name="Orejas M."/>
            <person name="Orosz E."/>
            <person name="Ouedraogo J.P."/>
            <person name="Overkamp K.M."/>
            <person name="Park H.-S."/>
            <person name="Perrone G."/>
            <person name="Piumi F."/>
            <person name="Punt P.J."/>
            <person name="Ram A.F."/>
            <person name="Ramon A."/>
            <person name="Rauscher S."/>
            <person name="Record E."/>
            <person name="Riano-Pachon D.M."/>
            <person name="Robert V."/>
            <person name="Roehrig J."/>
            <person name="Ruller R."/>
            <person name="Salamov A."/>
            <person name="Salih N.S."/>
            <person name="Samson R.A."/>
            <person name="Sandor E."/>
            <person name="Sanguinetti M."/>
            <person name="Schuetze T."/>
            <person name="Sepcic K."/>
            <person name="Shelest E."/>
            <person name="Sherlock G."/>
            <person name="Sophianopoulou V."/>
            <person name="Squina F.M."/>
            <person name="Sun H."/>
            <person name="Susca A."/>
            <person name="Todd R.B."/>
            <person name="Tsang A."/>
            <person name="Unkles S.E."/>
            <person name="van de Wiele N."/>
            <person name="van Rossen-Uffink D."/>
            <person name="Oliveira J.V."/>
            <person name="Vesth T.C."/>
            <person name="Visser J."/>
            <person name="Yu J.-H."/>
            <person name="Zhou M."/>
            <person name="Andersen M.R."/>
            <person name="Archer D.B."/>
            <person name="Baker S.E."/>
            <person name="Benoit I."/>
            <person name="Brakhage A.A."/>
            <person name="Braus G.H."/>
            <person name="Fischer R."/>
            <person name="Frisvad J.C."/>
            <person name="Goldman G.H."/>
            <person name="Houbraken J."/>
            <person name="Oakley B."/>
            <person name="Pocsi I."/>
            <person name="Scazzocchio C."/>
            <person name="Seiboth B."/>
            <person name="vanKuyk P.A."/>
            <person name="Wortman J."/>
            <person name="Dyer P.S."/>
            <person name="Grigoriev I.V."/>
        </authorList>
    </citation>
    <scope>NUCLEOTIDE SEQUENCE [LARGE SCALE GENOMIC DNA]</scope>
    <source>
        <strain evidence="6">CBS 506.65</strain>
    </source>
</reference>
<dbReference type="GO" id="GO:0005770">
    <property type="term" value="C:late endosome"/>
    <property type="evidence" value="ECO:0007669"/>
    <property type="project" value="TreeGrafter"/>
</dbReference>
<feature type="domain" description="PXA" evidence="4">
    <location>
        <begin position="98"/>
        <end position="286"/>
    </location>
</feature>
<evidence type="ECO:0000313" key="5">
    <source>
        <dbReference type="EMBL" id="OJJ47653.1"/>
    </source>
</evidence>
<dbReference type="AlphaFoldDB" id="A0A1L9SKM4"/>
<comment type="subcellular location">
    <subcellularLocation>
        <location evidence="1">Cytoplasm</location>
    </subcellularLocation>
</comment>
<evidence type="ECO:0000256" key="1">
    <source>
        <dbReference type="ARBA" id="ARBA00004496"/>
    </source>
</evidence>
<dbReference type="Proteomes" id="UP000184188">
    <property type="component" value="Unassembled WGS sequence"/>
</dbReference>
<dbReference type="PROSITE" id="PS51207">
    <property type="entry name" value="PXA"/>
    <property type="match status" value="1"/>
</dbReference>
<gene>
    <name evidence="5" type="ORF">ASPZODRAFT_131207</name>
</gene>
<evidence type="ECO:0000256" key="2">
    <source>
        <dbReference type="ARBA" id="ARBA00022490"/>
    </source>
</evidence>
<dbReference type="GO" id="GO:0035091">
    <property type="term" value="F:phosphatidylinositol binding"/>
    <property type="evidence" value="ECO:0007669"/>
    <property type="project" value="TreeGrafter"/>
</dbReference>
<dbReference type="OrthoDB" id="5582218at2759"/>
<dbReference type="STRING" id="1073090.A0A1L9SKM4"/>
<sequence>MDTDTVRPNPPPLLSYPKAASSGSRSPALPSQPTLLSPPHPSSHTQLQRNASRDDQDDLSSDRATVNLIRRVLCPQSGNYGASTPQSLEELLPPLSSSNEVDRQLYALVAIIIKEFVYSWYSKITTDQVFVQEILQVIAHCTRALEQRLRQVDVPQLLLDEIPALVEAHITSYRLAQQQSKLSGLPSSRRAVYHALNPHPSFSPVPDPSDPQTVAQQQENEALYRQLLAQGVLAVLLPTEDLKNGCLTALVGDILADLILGEQVSQAASEGWFLWEVTTKLIDVAVRNNDQRSNQKTATTEELEQSRLEKFGLLSSGEVSQPDSTSHAQSKLSVWMWSVLQSIYLAYIGLRFVATGLIQVASSPLATVSRAPTSPSLSTAPISTTIEAPSSSEKAIGKRPVLEYRVFGMVSQLIDVPGRMPWLGGSLGLLQYLILMGPGRLGDADGVLDRFLHSTINDYFLNPTLLPNLLLVIRGTLFPGNTRPAPVAGGGSQQPPTTAAAGGASSSSSPHVSVSWSTESGPGPTASDTTAKKMKVNNHGDGGDGSPASLPATATTVPVPVPLASILPTSPSQGQSQPSRRPSGPEILVIKRQCAARILSLIPHPVALRLFGAAYDGKNPEDHEDKQSNEEQLKAIEEDILDLFADEYCNKHLIYSILETVLAKLLPEMSDRSVTELMEDRGAFQ</sequence>
<dbReference type="VEuPathDB" id="FungiDB:ASPZODRAFT_131207"/>
<evidence type="ECO:0000256" key="3">
    <source>
        <dbReference type="SAM" id="MobiDB-lite"/>
    </source>
</evidence>
<evidence type="ECO:0000259" key="4">
    <source>
        <dbReference type="PROSITE" id="PS51207"/>
    </source>
</evidence>
<evidence type="ECO:0000313" key="6">
    <source>
        <dbReference type="Proteomes" id="UP000184188"/>
    </source>
</evidence>
<keyword evidence="2" id="KW-0963">Cytoplasm</keyword>
<dbReference type="SMART" id="SM00313">
    <property type="entry name" value="PXA"/>
    <property type="match status" value="1"/>
</dbReference>
<dbReference type="PANTHER" id="PTHR22999">
    <property type="entry name" value="PX SERINE/THREONINE KINASE PXK"/>
    <property type="match status" value="1"/>
</dbReference>
<dbReference type="PANTHER" id="PTHR22999:SF23">
    <property type="entry name" value="SORTING NEXIN-16"/>
    <property type="match status" value="1"/>
</dbReference>
<dbReference type="GO" id="GO:0005769">
    <property type="term" value="C:early endosome"/>
    <property type="evidence" value="ECO:0007669"/>
    <property type="project" value="TreeGrafter"/>
</dbReference>
<feature type="region of interest" description="Disordered" evidence="3">
    <location>
        <begin position="484"/>
        <end position="583"/>
    </location>
</feature>
<dbReference type="InterPro" id="IPR051837">
    <property type="entry name" value="SortingNexin/PXDomain-PKLike"/>
</dbReference>
<protein>
    <recommendedName>
        <fullName evidence="4">PXA domain-containing protein</fullName>
    </recommendedName>
</protein>
<dbReference type="InterPro" id="IPR003114">
    <property type="entry name" value="Phox_assoc"/>
</dbReference>
<dbReference type="EMBL" id="KV878340">
    <property type="protein sequence ID" value="OJJ47653.1"/>
    <property type="molecule type" value="Genomic_DNA"/>
</dbReference>
<dbReference type="GeneID" id="34609163"/>
<feature type="compositionally biased region" description="Low complexity" evidence="3">
    <location>
        <begin position="495"/>
        <end position="520"/>
    </location>
</feature>
<proteinExistence type="predicted"/>
<keyword evidence="6" id="KW-1185">Reference proteome</keyword>
<feature type="region of interest" description="Disordered" evidence="3">
    <location>
        <begin position="1"/>
        <end position="60"/>
    </location>
</feature>
<accession>A0A1L9SKM4</accession>
<name>A0A1L9SKM4_9EURO</name>